<evidence type="ECO:0000313" key="1">
    <source>
        <dbReference type="EMBL" id="PQJ78978.1"/>
    </source>
</evidence>
<protein>
    <recommendedName>
        <fullName evidence="3">Outer membrane lipoprotein-sorting protein</fullName>
    </recommendedName>
</protein>
<comment type="caution">
    <text evidence="1">The sequence shown here is derived from an EMBL/GenBank/DDBJ whole genome shotgun (WGS) entry which is preliminary data.</text>
</comment>
<keyword evidence="2" id="KW-1185">Reference proteome</keyword>
<dbReference type="EMBL" id="MSCN01000001">
    <property type="protein sequence ID" value="PQJ78978.1"/>
    <property type="molecule type" value="Genomic_DNA"/>
</dbReference>
<dbReference type="Proteomes" id="UP000238882">
    <property type="component" value="Unassembled WGS sequence"/>
</dbReference>
<organism evidence="1 2">
    <name type="scientific">Polaribacter porphyrae</name>
    <dbReference type="NCBI Taxonomy" id="1137780"/>
    <lineage>
        <taxon>Bacteria</taxon>
        <taxon>Pseudomonadati</taxon>
        <taxon>Bacteroidota</taxon>
        <taxon>Flavobacteriia</taxon>
        <taxon>Flavobacteriales</taxon>
        <taxon>Flavobacteriaceae</taxon>
    </lineage>
</organism>
<gene>
    <name evidence="1" type="ORF">BTO18_07200</name>
</gene>
<reference evidence="1 2" key="1">
    <citation type="submission" date="2016-12" db="EMBL/GenBank/DDBJ databases">
        <title>Trade-off between light-utilization and light-protection in marine flavobacteria.</title>
        <authorList>
            <person name="Kumagai Y."/>
            <person name="Yoshizawa S."/>
            <person name="Kogure K."/>
            <person name="Iwasaki W."/>
        </authorList>
    </citation>
    <scope>NUCLEOTIDE SEQUENCE [LARGE SCALE GENOMIC DNA]</scope>
    <source>
        <strain evidence="1 2">NBRC 108759</strain>
    </source>
</reference>
<accession>A0A2S7WMZ5</accession>
<name>A0A2S7WMZ5_9FLAO</name>
<dbReference type="AlphaFoldDB" id="A0A2S7WMZ5"/>
<evidence type="ECO:0008006" key="3">
    <source>
        <dbReference type="Google" id="ProtNLM"/>
    </source>
</evidence>
<sequence>MFLCSITILKAQTAEEIIEKHIEKIGGKKAWSNIQSIQLRGEFISSQGSEEILSISKKGKHKGHKKINGKMVVQYTFDGVNFWDLDRKSGKLIKSRKDVSFRAKKEANEFPSMLVVAKKLGYTVELVGEEDIMGISCYKLKIKKGKTYIIGKEVDDIAILFLNKDTYLEVLKEEKHVRGGNMIYTYYKDFQKVEGVLMPFTINWFNEDRQSSINVKAYIVNAKIDDAIFKANK</sequence>
<dbReference type="Gene3D" id="2.50.20.10">
    <property type="entry name" value="Lipoprotein localisation LolA/LolB/LppX"/>
    <property type="match status" value="1"/>
</dbReference>
<evidence type="ECO:0000313" key="2">
    <source>
        <dbReference type="Proteomes" id="UP000238882"/>
    </source>
</evidence>
<proteinExistence type="predicted"/>